<dbReference type="GO" id="GO:0003735">
    <property type="term" value="F:structural constituent of ribosome"/>
    <property type="evidence" value="ECO:0007669"/>
    <property type="project" value="TreeGrafter"/>
</dbReference>
<evidence type="ECO:0000256" key="3">
    <source>
        <dbReference type="ARBA" id="ARBA00022980"/>
    </source>
</evidence>
<name>A0A9X9LW73_GULGU</name>
<dbReference type="GO" id="GO:0002181">
    <property type="term" value="P:cytoplasmic translation"/>
    <property type="evidence" value="ECO:0007669"/>
    <property type="project" value="TreeGrafter"/>
</dbReference>
<dbReference type="GO" id="GO:0030295">
    <property type="term" value="F:protein kinase activator activity"/>
    <property type="evidence" value="ECO:0007669"/>
    <property type="project" value="TreeGrafter"/>
</dbReference>
<feature type="region of interest" description="Disordered" evidence="7">
    <location>
        <begin position="49"/>
        <end position="83"/>
    </location>
</feature>
<evidence type="ECO:0000256" key="2">
    <source>
        <dbReference type="ARBA" id="ARBA00005436"/>
    </source>
</evidence>
<reference evidence="8 9" key="1">
    <citation type="submission" date="2018-10" db="EMBL/GenBank/DDBJ databases">
        <authorList>
            <person name="Ekblom R."/>
            <person name="Jareborg N."/>
        </authorList>
    </citation>
    <scope>NUCLEOTIDE SEQUENCE [LARGE SCALE GENOMIC DNA]</scope>
    <source>
        <tissue evidence="8">Muscle</tissue>
    </source>
</reference>
<comment type="similarity">
    <text evidence="2">Belongs to the eukaryotic ribosomal protein P1/P2 family.</text>
</comment>
<evidence type="ECO:0000256" key="4">
    <source>
        <dbReference type="ARBA" id="ARBA00023274"/>
    </source>
</evidence>
<comment type="function">
    <text evidence="1">Plays an important role in the elongation step of protein synthesis.</text>
</comment>
<dbReference type="Pfam" id="PF00428">
    <property type="entry name" value="Ribosomal_60s"/>
    <property type="match status" value="1"/>
</dbReference>
<keyword evidence="3" id="KW-0689">Ribosomal protein</keyword>
<dbReference type="Gene3D" id="1.10.10.1410">
    <property type="match status" value="1"/>
</dbReference>
<proteinExistence type="inferred from homology"/>
<organism evidence="8 9">
    <name type="scientific">Gulo gulo</name>
    <name type="common">Wolverine</name>
    <name type="synonym">Gluton</name>
    <dbReference type="NCBI Taxonomy" id="48420"/>
    <lineage>
        <taxon>Eukaryota</taxon>
        <taxon>Metazoa</taxon>
        <taxon>Chordata</taxon>
        <taxon>Craniata</taxon>
        <taxon>Vertebrata</taxon>
        <taxon>Euteleostomi</taxon>
        <taxon>Mammalia</taxon>
        <taxon>Eutheria</taxon>
        <taxon>Laurasiatheria</taxon>
        <taxon>Carnivora</taxon>
        <taxon>Caniformia</taxon>
        <taxon>Musteloidea</taxon>
        <taxon>Mustelidae</taxon>
        <taxon>Guloninae</taxon>
        <taxon>Gulo</taxon>
    </lineage>
</organism>
<comment type="caution">
    <text evidence="8">The sequence shown here is derived from an EMBL/GenBank/DDBJ whole genome shotgun (WGS) entry which is preliminary data.</text>
</comment>
<evidence type="ECO:0000313" key="8">
    <source>
        <dbReference type="EMBL" id="VCW97875.1"/>
    </source>
</evidence>
<dbReference type="FunFam" id="1.10.10.1410:FF:000002">
    <property type="entry name" value="60S acidic ribosomal protein P2"/>
    <property type="match status" value="1"/>
</dbReference>
<protein>
    <recommendedName>
        <fullName evidence="5">Large ribosomal subunit protein P2</fullName>
    </recommendedName>
    <alternativeName>
        <fullName evidence="6">60S acidic ribosomal protein P2</fullName>
    </alternativeName>
</protein>
<evidence type="ECO:0000256" key="1">
    <source>
        <dbReference type="ARBA" id="ARBA00003362"/>
    </source>
</evidence>
<keyword evidence="4" id="KW-0687">Ribonucleoprotein</keyword>
<dbReference type="AlphaFoldDB" id="A0A9X9LW73"/>
<evidence type="ECO:0000256" key="6">
    <source>
        <dbReference type="ARBA" id="ARBA00035443"/>
    </source>
</evidence>
<dbReference type="GO" id="GO:0043021">
    <property type="term" value="F:ribonucleoprotein complex binding"/>
    <property type="evidence" value="ECO:0007669"/>
    <property type="project" value="TreeGrafter"/>
</dbReference>
<keyword evidence="9" id="KW-1185">Reference proteome</keyword>
<dbReference type="Proteomes" id="UP000269945">
    <property type="component" value="Unassembled WGS sequence"/>
</dbReference>
<sequence length="83" mass="8681">MVTEDKINALIKVVGVNVEPLWPGLFAKALVNVNIRSLFCNTVAGRPTPAGGAAPVGGPAPSTTVAPGEEKKVKAKKRRLMMT</sequence>
<dbReference type="PANTHER" id="PTHR45696:SF32">
    <property type="entry name" value="LARGE RIBOSOMAL SUBUNIT PROTEIN P1"/>
    <property type="match status" value="1"/>
</dbReference>
<feature type="compositionally biased region" description="Low complexity" evidence="7">
    <location>
        <begin position="49"/>
        <end position="61"/>
    </location>
</feature>
<evidence type="ECO:0000313" key="9">
    <source>
        <dbReference type="Proteomes" id="UP000269945"/>
    </source>
</evidence>
<dbReference type="GO" id="GO:0022625">
    <property type="term" value="C:cytosolic large ribosomal subunit"/>
    <property type="evidence" value="ECO:0007669"/>
    <property type="project" value="TreeGrafter"/>
</dbReference>
<dbReference type="EMBL" id="CYRY02023457">
    <property type="protein sequence ID" value="VCW97875.1"/>
    <property type="molecule type" value="Genomic_DNA"/>
</dbReference>
<evidence type="ECO:0000256" key="5">
    <source>
        <dbReference type="ARBA" id="ARBA00035301"/>
    </source>
</evidence>
<evidence type="ECO:0000256" key="7">
    <source>
        <dbReference type="SAM" id="MobiDB-lite"/>
    </source>
</evidence>
<gene>
    <name evidence="8" type="ORF">BN2614_LOCUS1</name>
</gene>
<feature type="compositionally biased region" description="Basic residues" evidence="7">
    <location>
        <begin position="73"/>
        <end position="83"/>
    </location>
</feature>
<dbReference type="PANTHER" id="PTHR45696">
    <property type="entry name" value="60S ACIDIC RIBOSOMAL PROTEIN P1"/>
    <property type="match status" value="1"/>
</dbReference>
<dbReference type="InterPro" id="IPR038716">
    <property type="entry name" value="P1/P2_N_sf"/>
</dbReference>
<dbReference type="CDD" id="cd05831">
    <property type="entry name" value="Ribosomal_P1"/>
    <property type="match status" value="1"/>
</dbReference>
<accession>A0A9X9LW73</accession>